<keyword evidence="3" id="KW-0436">Ligase</keyword>
<reference evidence="3 4" key="1">
    <citation type="submission" date="2021-12" db="EMBL/GenBank/DDBJ databases">
        <title>Discovery of the Pendulisporaceae a myxobacterial family with distinct sporulation behavior and unique specialized metabolism.</title>
        <authorList>
            <person name="Garcia R."/>
            <person name="Popoff A."/>
            <person name="Bader C.D."/>
            <person name="Loehr J."/>
            <person name="Walesch S."/>
            <person name="Walt C."/>
            <person name="Boldt J."/>
            <person name="Bunk B."/>
            <person name="Haeckl F.J.F.P.J."/>
            <person name="Gunesch A.P."/>
            <person name="Birkelbach J."/>
            <person name="Nuebel U."/>
            <person name="Pietschmann T."/>
            <person name="Bach T."/>
            <person name="Mueller R."/>
        </authorList>
    </citation>
    <scope>NUCLEOTIDE SEQUENCE [LARGE SCALE GENOMIC DNA]</scope>
    <source>
        <strain evidence="3 4">MSr11954</strain>
    </source>
</reference>
<dbReference type="InterPro" id="IPR052171">
    <property type="entry name" value="NHEJ_LigD"/>
</dbReference>
<feature type="domain" description="DNA ligase D polymerase" evidence="2">
    <location>
        <begin position="83"/>
        <end position="336"/>
    </location>
</feature>
<dbReference type="Pfam" id="PF21686">
    <property type="entry name" value="LigD_Prim-Pol"/>
    <property type="match status" value="1"/>
</dbReference>
<dbReference type="PANTHER" id="PTHR42705">
    <property type="entry name" value="BIFUNCTIONAL NON-HOMOLOGOUS END JOINING PROTEIN LIGD"/>
    <property type="match status" value="1"/>
</dbReference>
<evidence type="ECO:0000259" key="2">
    <source>
        <dbReference type="Pfam" id="PF21686"/>
    </source>
</evidence>
<dbReference type="RefSeq" id="WP_394826006.1">
    <property type="nucleotide sequence ID" value="NZ_CP089984.1"/>
</dbReference>
<dbReference type="PANTHER" id="PTHR42705:SF2">
    <property type="entry name" value="BIFUNCTIONAL NON-HOMOLOGOUS END JOINING PROTEIN LIGD"/>
    <property type="match status" value="1"/>
</dbReference>
<evidence type="ECO:0000256" key="1">
    <source>
        <dbReference type="SAM" id="MobiDB-lite"/>
    </source>
</evidence>
<keyword evidence="4" id="KW-1185">Reference proteome</keyword>
<evidence type="ECO:0000313" key="4">
    <source>
        <dbReference type="Proteomes" id="UP001370348"/>
    </source>
</evidence>
<dbReference type="Proteomes" id="UP001370348">
    <property type="component" value="Chromosome"/>
</dbReference>
<proteinExistence type="predicted"/>
<organism evidence="3 4">
    <name type="scientific">Pendulispora albinea</name>
    <dbReference type="NCBI Taxonomy" id="2741071"/>
    <lineage>
        <taxon>Bacteria</taxon>
        <taxon>Pseudomonadati</taxon>
        <taxon>Myxococcota</taxon>
        <taxon>Myxococcia</taxon>
        <taxon>Myxococcales</taxon>
        <taxon>Sorangiineae</taxon>
        <taxon>Pendulisporaceae</taxon>
        <taxon>Pendulispora</taxon>
    </lineage>
</organism>
<evidence type="ECO:0000313" key="3">
    <source>
        <dbReference type="EMBL" id="WXB16382.1"/>
    </source>
</evidence>
<dbReference type="GO" id="GO:0016874">
    <property type="term" value="F:ligase activity"/>
    <property type="evidence" value="ECO:0007669"/>
    <property type="project" value="UniProtKB-KW"/>
</dbReference>
<accession>A0ABZ2M084</accession>
<feature type="region of interest" description="Disordered" evidence="1">
    <location>
        <begin position="358"/>
        <end position="394"/>
    </location>
</feature>
<sequence length="394" mass="43357">MENTGSVSGIVPAVGTTVEEPPPRLEPSAAPESGPRGGSAGAMGDEPIPRIPLDRSEAMLELSGHRVRLTNLQKIFFPPGRITKGALLQYYLDIAPVLLPHTEQRAMVMKRYPNGMSGKFFFMKRAPAPRPKWIRTCPIEHTGAGVLECPIVGDLASLAWMINLGCIDLNPWYAREGDIERPDYFHFELDPGEATFERTCEVALVLHETLSSMGMPNYVKTSGYKGLHVFVPIVRGPLQQEVWAFARDLARELAERHPKSITAESRAAKRPPGRVLIDYEQNVYGRTLASVYSVRPTPRATVSTPVTWAEVADGISMEAFRLENVPSRVRKLGDLWAPLAPSAGERFDLAQTLPPQYVPAHSMPVPKGDAPSDEEGPGPTAFPPEDLSYRRAAF</sequence>
<name>A0ABZ2M084_9BACT</name>
<feature type="region of interest" description="Disordered" evidence="1">
    <location>
        <begin position="1"/>
        <end position="50"/>
    </location>
</feature>
<gene>
    <name evidence="3" type="ORF">LZC94_03680</name>
</gene>
<dbReference type="InterPro" id="IPR014145">
    <property type="entry name" value="LigD_pol_dom"/>
</dbReference>
<protein>
    <submittedName>
        <fullName evidence="3">ATP-dependent DNA ligase</fullName>
    </submittedName>
</protein>
<dbReference type="EMBL" id="CP089984">
    <property type="protein sequence ID" value="WXB16382.1"/>
    <property type="molecule type" value="Genomic_DNA"/>
</dbReference>
<dbReference type="Gene3D" id="3.90.920.10">
    <property type="entry name" value="DNA primase, PRIM domain"/>
    <property type="match status" value="1"/>
</dbReference>